<dbReference type="Gene3D" id="3.40.50.720">
    <property type="entry name" value="NAD(P)-binding Rossmann-like Domain"/>
    <property type="match status" value="1"/>
</dbReference>
<dbReference type="Proteomes" id="UP000730482">
    <property type="component" value="Unassembled WGS sequence"/>
</dbReference>
<dbReference type="RefSeq" id="WP_212007938.1">
    <property type="nucleotide sequence ID" value="NZ_JAAFYZ010000011.1"/>
</dbReference>
<dbReference type="EC" id="1.1.1.47" evidence="5"/>
<dbReference type="InterPro" id="IPR002347">
    <property type="entry name" value="SDR_fam"/>
</dbReference>
<protein>
    <submittedName>
        <fullName evidence="5">Glucose 1-dehydrogenase</fullName>
        <ecNumber evidence="5">1.1.1.47</ecNumber>
    </submittedName>
</protein>
<reference evidence="5 6" key="1">
    <citation type="submission" date="2020-02" db="EMBL/GenBank/DDBJ databases">
        <title>Acidophilic actinobacteria isolated from forest soil.</title>
        <authorList>
            <person name="Golinska P."/>
        </authorList>
    </citation>
    <scope>NUCLEOTIDE SEQUENCE [LARGE SCALE GENOMIC DNA]</scope>
    <source>
        <strain evidence="5 6">NL8</strain>
    </source>
</reference>
<dbReference type="SUPFAM" id="SSF51735">
    <property type="entry name" value="NAD(P)-binding Rossmann-fold domains"/>
    <property type="match status" value="1"/>
</dbReference>
<comment type="caution">
    <text evidence="5">The sequence shown here is derived from an EMBL/GenBank/DDBJ whole genome shotgun (WGS) entry which is preliminary data.</text>
</comment>
<accession>A0ABS5KIS4</accession>
<dbReference type="NCBIfam" id="NF005559">
    <property type="entry name" value="PRK07231.1"/>
    <property type="match status" value="1"/>
</dbReference>
<keyword evidence="2 5" id="KW-0560">Oxidoreductase</keyword>
<dbReference type="InterPro" id="IPR036291">
    <property type="entry name" value="NAD(P)-bd_dom_sf"/>
</dbReference>
<dbReference type="SMART" id="SM00822">
    <property type="entry name" value="PKS_KR"/>
    <property type="match status" value="1"/>
</dbReference>
<dbReference type="InterPro" id="IPR020904">
    <property type="entry name" value="Sc_DH/Rdtase_CS"/>
</dbReference>
<dbReference type="Pfam" id="PF13561">
    <property type="entry name" value="adh_short_C2"/>
    <property type="match status" value="1"/>
</dbReference>
<sequence>MKEHAGRVALVTGGASGIGRATAELLAAAGAAVAVNGLHEGDAAQAVEAIAAAGGQAIPVIADVCDASAVGAAVEATVAAFGKLDVLVTSAGIQRYGTVADTEEKTWDEVFAVNVKGVFLAARAALPHLRRSGSGAIVVVSSVQAVATQANVAAYTAGKGALGALVRAMAIDEAPFGVRVNAVCPGSVDTPMLRHSARLFSDGTPEGVNALLDQWGRAHPLGRIAQPSEVAEVVTFLASPRAGFVTGADLRVDGGLLASLAVALPDDGV</sequence>
<keyword evidence="6" id="KW-1185">Reference proteome</keyword>
<evidence type="ECO:0000256" key="2">
    <source>
        <dbReference type="ARBA" id="ARBA00023002"/>
    </source>
</evidence>
<evidence type="ECO:0000256" key="1">
    <source>
        <dbReference type="ARBA" id="ARBA00006484"/>
    </source>
</evidence>
<dbReference type="PRINTS" id="PR00080">
    <property type="entry name" value="SDRFAMILY"/>
</dbReference>
<dbReference type="PANTHER" id="PTHR24321:SF8">
    <property type="entry name" value="ESTRADIOL 17-BETA-DEHYDROGENASE 8-RELATED"/>
    <property type="match status" value="1"/>
</dbReference>
<dbReference type="EMBL" id="JAAFYZ010000011">
    <property type="protein sequence ID" value="MBS2546287.1"/>
    <property type="molecule type" value="Genomic_DNA"/>
</dbReference>
<dbReference type="PANTHER" id="PTHR24321">
    <property type="entry name" value="DEHYDROGENASES, SHORT CHAIN"/>
    <property type="match status" value="1"/>
</dbReference>
<gene>
    <name evidence="5" type="ORF">KGQ19_05355</name>
</gene>
<proteinExistence type="inferred from homology"/>
<keyword evidence="3" id="KW-0520">NAD</keyword>
<organism evidence="5 6">
    <name type="scientific">Catenulispora pinistramenti</name>
    <dbReference type="NCBI Taxonomy" id="2705254"/>
    <lineage>
        <taxon>Bacteria</taxon>
        <taxon>Bacillati</taxon>
        <taxon>Actinomycetota</taxon>
        <taxon>Actinomycetes</taxon>
        <taxon>Catenulisporales</taxon>
        <taxon>Catenulisporaceae</taxon>
        <taxon>Catenulispora</taxon>
    </lineage>
</organism>
<dbReference type="CDD" id="cd05233">
    <property type="entry name" value="SDR_c"/>
    <property type="match status" value="1"/>
</dbReference>
<dbReference type="PRINTS" id="PR00081">
    <property type="entry name" value="GDHRDH"/>
</dbReference>
<dbReference type="InterPro" id="IPR057326">
    <property type="entry name" value="KR_dom"/>
</dbReference>
<dbReference type="GO" id="GO:0047936">
    <property type="term" value="F:glucose 1-dehydrogenase [NAD(P)+] activity"/>
    <property type="evidence" value="ECO:0007669"/>
    <property type="project" value="UniProtKB-EC"/>
</dbReference>
<evidence type="ECO:0000313" key="5">
    <source>
        <dbReference type="EMBL" id="MBS2546287.1"/>
    </source>
</evidence>
<name>A0ABS5KIS4_9ACTN</name>
<evidence type="ECO:0000313" key="6">
    <source>
        <dbReference type="Proteomes" id="UP000730482"/>
    </source>
</evidence>
<evidence type="ECO:0000256" key="3">
    <source>
        <dbReference type="ARBA" id="ARBA00023027"/>
    </source>
</evidence>
<comment type="similarity">
    <text evidence="1">Belongs to the short-chain dehydrogenases/reductases (SDR) family.</text>
</comment>
<evidence type="ECO:0000259" key="4">
    <source>
        <dbReference type="SMART" id="SM00822"/>
    </source>
</evidence>
<feature type="domain" description="Ketoreductase" evidence="4">
    <location>
        <begin position="7"/>
        <end position="177"/>
    </location>
</feature>
<dbReference type="PROSITE" id="PS00061">
    <property type="entry name" value="ADH_SHORT"/>
    <property type="match status" value="1"/>
</dbReference>